<organism evidence="2 3">
    <name type="scientific">Toxoplasma gondii GAB2-2007-GAL-DOM2</name>
    <dbReference type="NCBI Taxonomy" id="1130820"/>
    <lineage>
        <taxon>Eukaryota</taxon>
        <taxon>Sar</taxon>
        <taxon>Alveolata</taxon>
        <taxon>Apicomplexa</taxon>
        <taxon>Conoidasida</taxon>
        <taxon>Coccidia</taxon>
        <taxon>Eucoccidiorida</taxon>
        <taxon>Eimeriorina</taxon>
        <taxon>Sarcocystidae</taxon>
        <taxon>Toxoplasma</taxon>
    </lineage>
</organism>
<keyword evidence="1" id="KW-0472">Membrane</keyword>
<sequence length="196" mass="22407">MTLVTHQWWSFRFDVACDIVLLFGLLTYPISMFQFPLQRLGRSPLPTHAECVSLLPRSDGLVSVVSLANTTGVTVCVLSAGNQKYAKHTFWSPAPKQRISRDEVYLRNAHFARVPTIATLFRWDTTPDSENVMQLRSGIWRQSEKRFEVSQQTENSLWWLFYSLFSATASRGQHPLQSLTVCLESLLFFLPQTSFG</sequence>
<keyword evidence="1 2" id="KW-0812">Transmembrane</keyword>
<gene>
    <name evidence="2" type="ORF">TGDOM2_356200</name>
</gene>
<name>A0A086KI61_TOXGO</name>
<dbReference type="EMBL" id="AHZU02000458">
    <property type="protein sequence ID" value="KFG44079.1"/>
    <property type="molecule type" value="Genomic_DNA"/>
</dbReference>
<dbReference type="AlphaFoldDB" id="A0A086KI61"/>
<protein>
    <submittedName>
        <fullName evidence="2">Putative transmembrane protein</fullName>
    </submittedName>
</protein>
<evidence type="ECO:0000313" key="3">
    <source>
        <dbReference type="Proteomes" id="UP000028837"/>
    </source>
</evidence>
<proteinExistence type="predicted"/>
<keyword evidence="1" id="KW-1133">Transmembrane helix</keyword>
<evidence type="ECO:0000313" key="2">
    <source>
        <dbReference type="EMBL" id="KFG44079.1"/>
    </source>
</evidence>
<reference evidence="2 3" key="1">
    <citation type="submission" date="2014-02" db="EMBL/GenBank/DDBJ databases">
        <authorList>
            <person name="Sibley D."/>
            <person name="Venepally P."/>
            <person name="Karamycheva S."/>
            <person name="Hadjithomas M."/>
            <person name="Khan A."/>
            <person name="Brunk B."/>
            <person name="Roos D."/>
            <person name="Caler E."/>
            <person name="Lorenzi H."/>
        </authorList>
    </citation>
    <scope>NUCLEOTIDE SEQUENCE [LARGE SCALE GENOMIC DNA]</scope>
    <source>
        <strain evidence="2 3">GAB2-2007-GAL-DOM2</strain>
    </source>
</reference>
<evidence type="ECO:0000256" key="1">
    <source>
        <dbReference type="SAM" id="Phobius"/>
    </source>
</evidence>
<feature type="transmembrane region" description="Helical" evidence="1">
    <location>
        <begin position="12"/>
        <end position="33"/>
    </location>
</feature>
<dbReference type="VEuPathDB" id="ToxoDB:TGDOM2_356200"/>
<dbReference type="Proteomes" id="UP000028837">
    <property type="component" value="Unassembled WGS sequence"/>
</dbReference>
<comment type="caution">
    <text evidence="2">The sequence shown here is derived from an EMBL/GenBank/DDBJ whole genome shotgun (WGS) entry which is preliminary data.</text>
</comment>
<accession>A0A086KI61</accession>